<gene>
    <name evidence="2" type="ORF">TEK04_19370</name>
</gene>
<keyword evidence="3" id="KW-1185">Reference proteome</keyword>
<dbReference type="InterPro" id="IPR042099">
    <property type="entry name" value="ANL_N_sf"/>
</dbReference>
<dbReference type="InterPro" id="IPR000873">
    <property type="entry name" value="AMP-dep_synth/lig_dom"/>
</dbReference>
<reference evidence="2 3" key="1">
    <citation type="submission" date="2024-03" db="EMBL/GenBank/DDBJ databases">
        <title>Draft genome sequence of Klenkia sp. LSe6-5.</title>
        <authorList>
            <person name="Duangmal K."/>
            <person name="Chantavorakit T."/>
        </authorList>
    </citation>
    <scope>NUCLEOTIDE SEQUENCE [LARGE SCALE GENOMIC DNA]</scope>
    <source>
        <strain evidence="2 3">LSe6-5</strain>
    </source>
</reference>
<organism evidence="2 3">
    <name type="scientific">Klenkia sesuvii</name>
    <dbReference type="NCBI Taxonomy" id="3103137"/>
    <lineage>
        <taxon>Bacteria</taxon>
        <taxon>Bacillati</taxon>
        <taxon>Actinomycetota</taxon>
        <taxon>Actinomycetes</taxon>
        <taxon>Geodermatophilales</taxon>
        <taxon>Geodermatophilaceae</taxon>
        <taxon>Klenkia</taxon>
    </lineage>
</organism>
<dbReference type="SUPFAM" id="SSF56801">
    <property type="entry name" value="Acetyl-CoA synthetase-like"/>
    <property type="match status" value="1"/>
</dbReference>
<protein>
    <submittedName>
        <fullName evidence="2">AMP-binding protein</fullName>
    </submittedName>
</protein>
<comment type="caution">
    <text evidence="2">The sequence shown here is derived from an EMBL/GenBank/DDBJ whole genome shotgun (WGS) entry which is preliminary data.</text>
</comment>
<dbReference type="EMBL" id="JBAPLU010000028">
    <property type="protein sequence ID" value="MEI4273887.1"/>
    <property type="molecule type" value="Genomic_DNA"/>
</dbReference>
<feature type="domain" description="AMP-dependent synthetase/ligase" evidence="1">
    <location>
        <begin position="50"/>
        <end position="212"/>
    </location>
</feature>
<evidence type="ECO:0000259" key="1">
    <source>
        <dbReference type="Pfam" id="PF00501"/>
    </source>
</evidence>
<dbReference type="PANTHER" id="PTHR43767">
    <property type="entry name" value="LONG-CHAIN-FATTY-ACID--COA LIGASE"/>
    <property type="match status" value="1"/>
</dbReference>
<dbReference type="InterPro" id="IPR045851">
    <property type="entry name" value="AMP-bd_C_sf"/>
</dbReference>
<accession>A0ABU8E0S6</accession>
<dbReference type="Proteomes" id="UP001361570">
    <property type="component" value="Unassembled WGS sequence"/>
</dbReference>
<evidence type="ECO:0000313" key="2">
    <source>
        <dbReference type="EMBL" id="MEI4273887.1"/>
    </source>
</evidence>
<dbReference type="RefSeq" id="WP_336406003.1">
    <property type="nucleotide sequence ID" value="NZ_JBAPLU010000028.1"/>
</dbReference>
<evidence type="ECO:0000313" key="3">
    <source>
        <dbReference type="Proteomes" id="UP001361570"/>
    </source>
</evidence>
<dbReference type="Gene3D" id="3.30.300.30">
    <property type="match status" value="1"/>
</dbReference>
<dbReference type="Gene3D" id="3.40.50.12780">
    <property type="entry name" value="N-terminal domain of ligase-like"/>
    <property type="match status" value="1"/>
</dbReference>
<dbReference type="PANTHER" id="PTHR43767:SF1">
    <property type="entry name" value="NONRIBOSOMAL PEPTIDE SYNTHASE PES1 (EUROFUNG)-RELATED"/>
    <property type="match status" value="1"/>
</dbReference>
<name>A0ABU8E0S6_9ACTN</name>
<proteinExistence type="predicted"/>
<dbReference type="Pfam" id="PF00501">
    <property type="entry name" value="AMP-binding"/>
    <property type="match status" value="1"/>
</dbReference>
<dbReference type="InterPro" id="IPR050237">
    <property type="entry name" value="ATP-dep_AMP-bd_enzyme"/>
</dbReference>
<sequence length="352" mass="35703">MAGRTGAGVTGPAGATADAAGAPVDVLAAADPVQAVLAAHRTGRRIALRTSGTTSRPRSVVRSTASWWDSFPAVSALADLGAGARLWLPGPLTASMNLFAAVHAQAVGGQVVDDVSAATHACLTPAVLTTALADGTALRGLRVVVAGDRLTRELADRAAAAGARVGHYYGAAELSFLAWGSADDDLRPFPGVEVEVRDGVLWARSPYLADGYAEGDGPFVRDAQGWATVGDRGGRTAYGRLVVAGRGHLAVLTGGATVLVADVEAALRAAGAGDCVVVGVPHPRLGQLVAAVGTDAEALAAARATGLPELSAAQRPRRWVHLDCWPLTAAGKVDRTAVASLAAQPRHPRAVT</sequence>